<keyword evidence="3" id="KW-1185">Reference proteome</keyword>
<reference evidence="2 3" key="1">
    <citation type="submission" date="2024-09" db="EMBL/GenBank/DDBJ databases">
        <authorList>
            <person name="Sun Q."/>
            <person name="Mori K."/>
        </authorList>
    </citation>
    <scope>NUCLEOTIDE SEQUENCE [LARGE SCALE GENOMIC DNA]</scope>
    <source>
        <strain evidence="2 3">CECT 7908</strain>
    </source>
</reference>
<evidence type="ECO:0008006" key="4">
    <source>
        <dbReference type="Google" id="ProtNLM"/>
    </source>
</evidence>
<gene>
    <name evidence="2" type="ORF">ACFFUQ_05620</name>
</gene>
<evidence type="ECO:0000313" key="3">
    <source>
        <dbReference type="Proteomes" id="UP001589589"/>
    </source>
</evidence>
<protein>
    <recommendedName>
        <fullName evidence="4">C1q domain-containing protein</fullName>
    </recommendedName>
</protein>
<dbReference type="Proteomes" id="UP001589589">
    <property type="component" value="Unassembled WGS sequence"/>
</dbReference>
<feature type="chain" id="PRO_5047223482" description="C1q domain-containing protein" evidence="1">
    <location>
        <begin position="21"/>
        <end position="332"/>
    </location>
</feature>
<organism evidence="2 3">
    <name type="scientific">Flavobacterium branchiarum</name>
    <dbReference type="NCBI Taxonomy" id="1114870"/>
    <lineage>
        <taxon>Bacteria</taxon>
        <taxon>Pseudomonadati</taxon>
        <taxon>Bacteroidota</taxon>
        <taxon>Flavobacteriia</taxon>
        <taxon>Flavobacteriales</taxon>
        <taxon>Flavobacteriaceae</taxon>
        <taxon>Flavobacterium</taxon>
    </lineage>
</organism>
<name>A0ABV5FIW9_9FLAO</name>
<keyword evidence="1" id="KW-0732">Signal</keyword>
<proteinExistence type="predicted"/>
<evidence type="ECO:0000256" key="1">
    <source>
        <dbReference type="SAM" id="SignalP"/>
    </source>
</evidence>
<comment type="caution">
    <text evidence="2">The sequence shown here is derived from an EMBL/GenBank/DDBJ whole genome shotgun (WGS) entry which is preliminary data.</text>
</comment>
<sequence>MKKKLMLLIAVLMLSFYMTAQVKVGANPTTINTNSVLELESTTKGLLLPRVTLSSTSSFSPLTAHVAGMSVYNTATAGAGITGVTPGYYYNDGTQWVPMLNQSIATATEPWYDAATNTPATTNAQNIYHAGNVGVGLTSTTTFVPSATLDINGNARVRSLPTGANTDLLVSADTNGNLRTLAVAKPSVLVIGLTGSITVPRGGNGGSYNFPNGAVLVNTILGSTFTPSTSSITLPAGTYTITLVYEASIPNSTAQFVNSYFYDFPATSGSQRIHNNSPTFSQVHGGSINYTTTLNATRSFNFNIGWGQGGNVTVGTSVLFSQGVQLYIQRLL</sequence>
<feature type="signal peptide" evidence="1">
    <location>
        <begin position="1"/>
        <end position="20"/>
    </location>
</feature>
<dbReference type="RefSeq" id="WP_290263553.1">
    <property type="nucleotide sequence ID" value="NZ_JAUFQQ010000003.1"/>
</dbReference>
<accession>A0ABV5FIW9</accession>
<dbReference type="EMBL" id="JBHMEX010000015">
    <property type="protein sequence ID" value="MFB9063494.1"/>
    <property type="molecule type" value="Genomic_DNA"/>
</dbReference>
<evidence type="ECO:0000313" key="2">
    <source>
        <dbReference type="EMBL" id="MFB9063494.1"/>
    </source>
</evidence>